<feature type="transmembrane region" description="Helical" evidence="2">
    <location>
        <begin position="33"/>
        <end position="54"/>
    </location>
</feature>
<comment type="caution">
    <text evidence="3">The sequence shown here is derived from an EMBL/GenBank/DDBJ whole genome shotgun (WGS) entry which is preliminary data.</text>
</comment>
<keyword evidence="2" id="KW-1133">Transmembrane helix</keyword>
<feature type="compositionally biased region" description="Low complexity" evidence="1">
    <location>
        <begin position="265"/>
        <end position="375"/>
    </location>
</feature>
<proteinExistence type="predicted"/>
<feature type="region of interest" description="Disordered" evidence="1">
    <location>
        <begin position="119"/>
        <end position="153"/>
    </location>
</feature>
<organism evidence="3 4">
    <name type="scientific">Bifidobacterium catulorum</name>
    <dbReference type="NCBI Taxonomy" id="1630173"/>
    <lineage>
        <taxon>Bacteria</taxon>
        <taxon>Bacillati</taxon>
        <taxon>Actinomycetota</taxon>
        <taxon>Actinomycetes</taxon>
        <taxon>Bifidobacteriales</taxon>
        <taxon>Bifidobacteriaceae</taxon>
        <taxon>Bifidobacterium</taxon>
    </lineage>
</organism>
<feature type="transmembrane region" description="Helical" evidence="2">
    <location>
        <begin position="5"/>
        <end position="27"/>
    </location>
</feature>
<reference evidence="3 4" key="1">
    <citation type="journal article" date="2018" name="Int. J. Syst. Evol. Microbiol.">
        <title>Bifidobacterium catulorum sp. nov., a novel taxon from the faeces of the baby common marmoset (Callithrix jacchus).</title>
        <authorList>
            <person name="Modesto M."/>
            <person name="Michelini S."/>
            <person name="Oki K."/>
            <person name="Biavati B."/>
            <person name="Watanabe K."/>
            <person name="Mattarelli P."/>
        </authorList>
    </citation>
    <scope>NUCLEOTIDE SEQUENCE [LARGE SCALE GENOMIC DNA]</scope>
    <source>
        <strain evidence="3 4">MRM 8.19</strain>
    </source>
</reference>
<feature type="region of interest" description="Disordered" evidence="1">
    <location>
        <begin position="263"/>
        <end position="401"/>
    </location>
</feature>
<feature type="transmembrane region" description="Helical" evidence="2">
    <location>
        <begin position="224"/>
        <end position="246"/>
    </location>
</feature>
<feature type="region of interest" description="Disordered" evidence="1">
    <location>
        <begin position="176"/>
        <end position="217"/>
    </location>
</feature>
<dbReference type="Proteomes" id="UP000245753">
    <property type="component" value="Unassembled WGS sequence"/>
</dbReference>
<keyword evidence="2" id="KW-0472">Membrane</keyword>
<gene>
    <name evidence="3" type="ORF">DF200_07565</name>
</gene>
<accession>A0A2U2MRJ4</accession>
<protein>
    <submittedName>
        <fullName evidence="3">Uncharacterized protein</fullName>
    </submittedName>
</protein>
<keyword evidence="2" id="KW-0812">Transmembrane</keyword>
<keyword evidence="4" id="KW-1185">Reference proteome</keyword>
<feature type="compositionally biased region" description="Gly residues" evidence="1">
    <location>
        <begin position="390"/>
        <end position="401"/>
    </location>
</feature>
<evidence type="ECO:0000256" key="2">
    <source>
        <dbReference type="SAM" id="Phobius"/>
    </source>
</evidence>
<dbReference type="AlphaFoldDB" id="A0A2U2MRJ4"/>
<evidence type="ECO:0000313" key="4">
    <source>
        <dbReference type="Proteomes" id="UP000245753"/>
    </source>
</evidence>
<sequence length="401" mass="38854">MFKKFFTNISAVPIIGGALAAVTSFLLSAKIGIGGSVIGVAVGSVVSAVSSQLYQNVLKVSGQKIQEKVEWVGGPDAAGEPQKERRPRIAGGSGAAAKAATRTMGPVVMHSDAVEDMSATDGGTSVMHPVDDGGTRVMPPVTSSEADASGATRVMPAVPADASDAADGSTSVMPAVAGGAASETKSTAPASFAPRSASGTVSQGAHHADARNGAGMDAKTRRKALAITIAAALIAVGVTSALILAFTGGQGTDDVVKRNLPKSVQTTQTTTPSPQQTQGVTPTPQQTATDQPTTQSNGSDTTDDSGNGSTGSDSGTSSTTGGDTTNNGSNSTGSDSGTSSTTGGDTTNNGSGTTGSENGTSGNTGTNNGSNSTGGTESGTGSTGNATGDGTTGSGSDGSAN</sequence>
<feature type="region of interest" description="Disordered" evidence="1">
    <location>
        <begin position="73"/>
        <end position="102"/>
    </location>
</feature>
<name>A0A2U2MRJ4_9BIFI</name>
<evidence type="ECO:0000313" key="3">
    <source>
        <dbReference type="EMBL" id="PWG59454.1"/>
    </source>
</evidence>
<evidence type="ECO:0000256" key="1">
    <source>
        <dbReference type="SAM" id="MobiDB-lite"/>
    </source>
</evidence>
<dbReference type="EMBL" id="QFFN01000021">
    <property type="protein sequence ID" value="PWG59454.1"/>
    <property type="molecule type" value="Genomic_DNA"/>
</dbReference>